<reference evidence="13 14" key="1">
    <citation type="submission" date="2023-08" db="EMBL/GenBank/DDBJ databases">
        <title>Black Yeasts Isolated from many extreme environments.</title>
        <authorList>
            <person name="Coleine C."/>
            <person name="Stajich J.E."/>
            <person name="Selbmann L."/>
        </authorList>
    </citation>
    <scope>NUCLEOTIDE SEQUENCE [LARGE SCALE GENOMIC DNA]</scope>
    <source>
        <strain evidence="13 14">CCFEE 5885</strain>
    </source>
</reference>
<comment type="caution">
    <text evidence="13">The sequence shown here is derived from an EMBL/GenBank/DDBJ whole genome shotgun (WGS) entry which is preliminary data.</text>
</comment>
<dbReference type="SUPFAM" id="SSF81411">
    <property type="entry name" value="Mitochondrial cytochrome c oxidase subunit VIa"/>
    <property type="match status" value="1"/>
</dbReference>
<keyword evidence="10 12" id="KW-0472">Membrane</keyword>
<evidence type="ECO:0000256" key="9">
    <source>
        <dbReference type="ARBA" id="ARBA00023128"/>
    </source>
</evidence>
<dbReference type="Pfam" id="PF02046">
    <property type="entry name" value="COX6A"/>
    <property type="match status" value="1"/>
</dbReference>
<gene>
    <name evidence="13" type="primary">EAT5</name>
    <name evidence="13" type="ORF">LTR24_008997</name>
</gene>
<dbReference type="PROSITE" id="PS01329">
    <property type="entry name" value="COX6A"/>
    <property type="match status" value="1"/>
</dbReference>
<dbReference type="Proteomes" id="UP001345013">
    <property type="component" value="Unassembled WGS sequence"/>
</dbReference>
<evidence type="ECO:0000313" key="13">
    <source>
        <dbReference type="EMBL" id="KAK5079725.1"/>
    </source>
</evidence>
<keyword evidence="4" id="KW-0812">Transmembrane</keyword>
<protein>
    <recommendedName>
        <fullName evidence="12">Cytochrome c oxidase subunit</fullName>
    </recommendedName>
    <alternativeName>
        <fullName evidence="12">Cytochrome c oxidase polypeptide VIa</fullName>
    </alternativeName>
</protein>
<evidence type="ECO:0000256" key="1">
    <source>
        <dbReference type="ARBA" id="ARBA00004434"/>
    </source>
</evidence>
<dbReference type="InterPro" id="IPR001349">
    <property type="entry name" value="Cyt_c_oxidase_su6a"/>
</dbReference>
<evidence type="ECO:0000256" key="11">
    <source>
        <dbReference type="RuleBase" id="RU004396"/>
    </source>
</evidence>
<evidence type="ECO:0000256" key="10">
    <source>
        <dbReference type="ARBA" id="ARBA00023136"/>
    </source>
</evidence>
<evidence type="ECO:0000313" key="14">
    <source>
        <dbReference type="Proteomes" id="UP001345013"/>
    </source>
</evidence>
<sequence length="143" mass="16838">MSFQRLGLRMAQQPLRTQQPVFRQFIRRVSVSARDVPGGKLTGTADNAFNRERAAVKAHAAATSDLWRRLSIYVVTPCLILAAINAWNLWNEHWEHWEHLPPLEERVEYPYQNIRTKNFFWGDGDKTLFWNDKVNYHNKDKTT</sequence>
<keyword evidence="14" id="KW-1185">Reference proteome</keyword>
<dbReference type="InterPro" id="IPR018507">
    <property type="entry name" value="Cyt_c_oxidase_su6a_CS"/>
</dbReference>
<comment type="pathway">
    <text evidence="2">Energy metabolism; oxidative phosphorylation.</text>
</comment>
<comment type="similarity">
    <text evidence="3 11">Belongs to the cytochrome c oxidase subunit 6A family.</text>
</comment>
<name>A0ABR0JYB7_9EURO</name>
<accession>A0ABR0JYB7</accession>
<proteinExistence type="inferred from homology"/>
<evidence type="ECO:0000256" key="2">
    <source>
        <dbReference type="ARBA" id="ARBA00004673"/>
    </source>
</evidence>
<comment type="subcellular location">
    <subcellularLocation>
        <location evidence="1">Mitochondrion inner membrane</location>
        <topology evidence="1">Single-pass membrane protein</topology>
    </subcellularLocation>
</comment>
<dbReference type="PANTHER" id="PTHR11504">
    <property type="entry name" value="CYTOCHROME C OXIDASE POLYPEPTIDE VIA"/>
    <property type="match status" value="1"/>
</dbReference>
<evidence type="ECO:0000256" key="8">
    <source>
        <dbReference type="ARBA" id="ARBA00023002"/>
    </source>
</evidence>
<evidence type="ECO:0000256" key="6">
    <source>
        <dbReference type="ARBA" id="ARBA00022946"/>
    </source>
</evidence>
<keyword evidence="9 12" id="KW-0496">Mitochondrion</keyword>
<dbReference type="Gene3D" id="4.10.95.10">
    <property type="entry name" value="Cytochrome c oxidase, subunit VIa"/>
    <property type="match status" value="1"/>
</dbReference>
<evidence type="ECO:0000256" key="3">
    <source>
        <dbReference type="ARBA" id="ARBA00005553"/>
    </source>
</evidence>
<keyword evidence="5 12" id="KW-0999">Mitochondrion inner membrane</keyword>
<evidence type="ECO:0000256" key="5">
    <source>
        <dbReference type="ARBA" id="ARBA00022792"/>
    </source>
</evidence>
<organism evidence="13 14">
    <name type="scientific">Lithohypha guttulata</name>
    <dbReference type="NCBI Taxonomy" id="1690604"/>
    <lineage>
        <taxon>Eukaryota</taxon>
        <taxon>Fungi</taxon>
        <taxon>Dikarya</taxon>
        <taxon>Ascomycota</taxon>
        <taxon>Pezizomycotina</taxon>
        <taxon>Eurotiomycetes</taxon>
        <taxon>Chaetothyriomycetidae</taxon>
        <taxon>Chaetothyriales</taxon>
        <taxon>Trichomeriaceae</taxon>
        <taxon>Lithohypha</taxon>
    </lineage>
</organism>
<evidence type="ECO:0000256" key="12">
    <source>
        <dbReference type="RuleBase" id="RU004397"/>
    </source>
</evidence>
<keyword evidence="6" id="KW-0809">Transit peptide</keyword>
<keyword evidence="8" id="KW-0560">Oxidoreductase</keyword>
<dbReference type="EMBL" id="JAVRRG010000176">
    <property type="protein sequence ID" value="KAK5079725.1"/>
    <property type="molecule type" value="Genomic_DNA"/>
</dbReference>
<evidence type="ECO:0000256" key="4">
    <source>
        <dbReference type="ARBA" id="ARBA00022692"/>
    </source>
</evidence>
<dbReference type="PANTHER" id="PTHR11504:SF0">
    <property type="entry name" value="CYTOCHROME C OXIDASE SUBUNIT"/>
    <property type="match status" value="1"/>
</dbReference>
<keyword evidence="7" id="KW-1133">Transmembrane helix</keyword>
<evidence type="ECO:0000256" key="7">
    <source>
        <dbReference type="ARBA" id="ARBA00022989"/>
    </source>
</evidence>
<dbReference type="InterPro" id="IPR036418">
    <property type="entry name" value="Cyt_c_oxidase_su6a_sf"/>
</dbReference>